<dbReference type="PANTHER" id="PTHR43227:SF11">
    <property type="entry name" value="BLL4140 PROTEIN"/>
    <property type="match status" value="1"/>
</dbReference>
<dbReference type="Gene3D" id="1.10.3720.10">
    <property type="entry name" value="MetI-like"/>
    <property type="match status" value="1"/>
</dbReference>
<protein>
    <submittedName>
        <fullName evidence="9">ABC transporter permease protein YurN</fullName>
    </submittedName>
</protein>
<dbReference type="Pfam" id="PF00528">
    <property type="entry name" value="BPD_transp_1"/>
    <property type="match status" value="1"/>
</dbReference>
<keyword evidence="6 7" id="KW-0472">Membrane</keyword>
<comment type="subcellular location">
    <subcellularLocation>
        <location evidence="1 7">Cell membrane</location>
        <topology evidence="1 7">Multi-pass membrane protein</topology>
    </subcellularLocation>
</comment>
<organism evidence="9 10">
    <name type="scientific">Caldicellulosiruptor diazotrophicus</name>
    <dbReference type="NCBI Taxonomy" id="2806205"/>
    <lineage>
        <taxon>Bacteria</taxon>
        <taxon>Bacillati</taxon>
        <taxon>Bacillota</taxon>
        <taxon>Bacillota incertae sedis</taxon>
        <taxon>Caldicellulosiruptorales</taxon>
        <taxon>Caldicellulosiruptoraceae</taxon>
        <taxon>Caldicellulosiruptor</taxon>
    </lineage>
</organism>
<gene>
    <name evidence="9" type="primary">yurN_1</name>
    <name evidence="9" type="ORF">CaldiYA01_00780</name>
</gene>
<evidence type="ECO:0000256" key="3">
    <source>
        <dbReference type="ARBA" id="ARBA00022475"/>
    </source>
</evidence>
<evidence type="ECO:0000256" key="1">
    <source>
        <dbReference type="ARBA" id="ARBA00004651"/>
    </source>
</evidence>
<name>A0ABN6E447_9FIRM</name>
<feature type="domain" description="ABC transmembrane type-1" evidence="8">
    <location>
        <begin position="69"/>
        <end position="284"/>
    </location>
</feature>
<dbReference type="EMBL" id="AP024480">
    <property type="protein sequence ID" value="BCS80118.1"/>
    <property type="molecule type" value="Genomic_DNA"/>
</dbReference>
<feature type="transmembrane region" description="Helical" evidence="7">
    <location>
        <begin position="159"/>
        <end position="180"/>
    </location>
</feature>
<proteinExistence type="inferred from homology"/>
<dbReference type="CDD" id="cd06261">
    <property type="entry name" value="TM_PBP2"/>
    <property type="match status" value="1"/>
</dbReference>
<reference evidence="9 10" key="1">
    <citation type="submission" date="2021-02" db="EMBL/GenBank/DDBJ databases">
        <title>Nitrogen-fixing ability and nitrogen fixation related genes of thermophilic fermentative bacteria in the genus Caldicellulosiruptor.</title>
        <authorList>
            <person name="Chen Y."/>
            <person name="Nishihara A."/>
            <person name="Haruta S."/>
        </authorList>
    </citation>
    <scope>NUCLEOTIDE SEQUENCE [LARGE SCALE GENOMIC DNA]</scope>
    <source>
        <strain evidence="9 10">YA01</strain>
    </source>
</reference>
<keyword evidence="5 7" id="KW-1133">Transmembrane helix</keyword>
<evidence type="ECO:0000256" key="7">
    <source>
        <dbReference type="RuleBase" id="RU363032"/>
    </source>
</evidence>
<keyword evidence="10" id="KW-1185">Reference proteome</keyword>
<evidence type="ECO:0000256" key="5">
    <source>
        <dbReference type="ARBA" id="ARBA00022989"/>
    </source>
</evidence>
<feature type="transmembrane region" description="Helical" evidence="7">
    <location>
        <begin position="263"/>
        <end position="284"/>
    </location>
</feature>
<dbReference type="Proteomes" id="UP000663623">
    <property type="component" value="Chromosome"/>
</dbReference>
<feature type="transmembrane region" description="Helical" evidence="7">
    <location>
        <begin position="105"/>
        <end position="125"/>
    </location>
</feature>
<evidence type="ECO:0000256" key="4">
    <source>
        <dbReference type="ARBA" id="ARBA00022692"/>
    </source>
</evidence>
<dbReference type="PROSITE" id="PS50928">
    <property type="entry name" value="ABC_TM1"/>
    <property type="match status" value="1"/>
</dbReference>
<keyword evidence="3" id="KW-1003">Cell membrane</keyword>
<evidence type="ECO:0000259" key="8">
    <source>
        <dbReference type="PROSITE" id="PS50928"/>
    </source>
</evidence>
<dbReference type="RefSeq" id="WP_207180233.1">
    <property type="nucleotide sequence ID" value="NZ_AP024480.1"/>
</dbReference>
<dbReference type="InterPro" id="IPR000515">
    <property type="entry name" value="MetI-like"/>
</dbReference>
<evidence type="ECO:0000313" key="10">
    <source>
        <dbReference type="Proteomes" id="UP000663623"/>
    </source>
</evidence>
<dbReference type="SUPFAM" id="SSF161098">
    <property type="entry name" value="MetI-like"/>
    <property type="match status" value="1"/>
</dbReference>
<evidence type="ECO:0000313" key="9">
    <source>
        <dbReference type="EMBL" id="BCS80118.1"/>
    </source>
</evidence>
<dbReference type="InterPro" id="IPR035906">
    <property type="entry name" value="MetI-like_sf"/>
</dbReference>
<dbReference type="InterPro" id="IPR050809">
    <property type="entry name" value="UgpAE/MalFG_permease"/>
</dbReference>
<comment type="similarity">
    <text evidence="7">Belongs to the binding-protein-dependent transport system permease family.</text>
</comment>
<sequence>MYKVLSDKRTILLLVLPGLLIYTFAILFPIILSVYLGMTDWSGIGRPNFVGLENFKKIIFSDTTFWKSLRNAIFLALAYVFVQHPIALTFAILIDKIGGRAEKIFRTIFFIPCVIPVVVTSRMWVSLYDPQYGLINKILDFLHLGFLKQQWLGDTKTALISVIIICMWQGFGWALLIYYAGLKGIPEELYEAAMIDGATGVKLYTKITVPLLQPVIKVNFTIAIIYALKQMETVYLTTNGGPGDASQFLANYLYIRAFNSYQYGYANAISVLFVIACLAVNILFQKIFKPENYEF</sequence>
<evidence type="ECO:0000256" key="6">
    <source>
        <dbReference type="ARBA" id="ARBA00023136"/>
    </source>
</evidence>
<feature type="transmembrane region" description="Helical" evidence="7">
    <location>
        <begin position="72"/>
        <end position="93"/>
    </location>
</feature>
<keyword evidence="2 7" id="KW-0813">Transport</keyword>
<evidence type="ECO:0000256" key="2">
    <source>
        <dbReference type="ARBA" id="ARBA00022448"/>
    </source>
</evidence>
<feature type="transmembrane region" description="Helical" evidence="7">
    <location>
        <begin position="12"/>
        <end position="36"/>
    </location>
</feature>
<keyword evidence="4 7" id="KW-0812">Transmembrane</keyword>
<accession>A0ABN6E447</accession>
<dbReference type="PANTHER" id="PTHR43227">
    <property type="entry name" value="BLL4140 PROTEIN"/>
    <property type="match status" value="1"/>
</dbReference>